<keyword evidence="3" id="KW-1185">Reference proteome</keyword>
<sequence length="147" mass="16532">MLLPISMFVLLTSRSAGQPSLSLPQLQTFHPALRATDRCQLRVSPIDMRRPNLVLKILRTSSSFLFPLPPSSTSHTDARHRYCTASLLPMTPALQPCAGLHALGTSIGFYVSEPFRVRWRKRILDWSSVFIFKRAPAGFRRPILMAA</sequence>
<dbReference type="AlphaFoldDB" id="A0A2H3BMG8"/>
<dbReference type="Proteomes" id="UP000218334">
    <property type="component" value="Unassembled WGS sequence"/>
</dbReference>
<proteinExistence type="predicted"/>
<feature type="chain" id="PRO_5013581289" description="Secreted protein" evidence="1">
    <location>
        <begin position="18"/>
        <end position="147"/>
    </location>
</feature>
<feature type="signal peptide" evidence="1">
    <location>
        <begin position="1"/>
        <end position="17"/>
    </location>
</feature>
<evidence type="ECO:0000313" key="2">
    <source>
        <dbReference type="EMBL" id="PBK72075.1"/>
    </source>
</evidence>
<organism evidence="2 3">
    <name type="scientific">Armillaria solidipes</name>
    <dbReference type="NCBI Taxonomy" id="1076256"/>
    <lineage>
        <taxon>Eukaryota</taxon>
        <taxon>Fungi</taxon>
        <taxon>Dikarya</taxon>
        <taxon>Basidiomycota</taxon>
        <taxon>Agaricomycotina</taxon>
        <taxon>Agaricomycetes</taxon>
        <taxon>Agaricomycetidae</taxon>
        <taxon>Agaricales</taxon>
        <taxon>Marasmiineae</taxon>
        <taxon>Physalacriaceae</taxon>
        <taxon>Armillaria</taxon>
    </lineage>
</organism>
<gene>
    <name evidence="2" type="ORF">ARMSODRAFT_741823</name>
</gene>
<keyword evidence="1" id="KW-0732">Signal</keyword>
<evidence type="ECO:0000256" key="1">
    <source>
        <dbReference type="SAM" id="SignalP"/>
    </source>
</evidence>
<protein>
    <recommendedName>
        <fullName evidence="4">Secreted protein</fullName>
    </recommendedName>
</protein>
<name>A0A2H3BMG8_9AGAR</name>
<accession>A0A2H3BMG8</accession>
<reference evidence="3" key="1">
    <citation type="journal article" date="2017" name="Nat. Ecol. Evol.">
        <title>Genome expansion and lineage-specific genetic innovations in the forest pathogenic fungi Armillaria.</title>
        <authorList>
            <person name="Sipos G."/>
            <person name="Prasanna A.N."/>
            <person name="Walter M.C."/>
            <person name="O'Connor E."/>
            <person name="Balint B."/>
            <person name="Krizsan K."/>
            <person name="Kiss B."/>
            <person name="Hess J."/>
            <person name="Varga T."/>
            <person name="Slot J."/>
            <person name="Riley R."/>
            <person name="Boka B."/>
            <person name="Rigling D."/>
            <person name="Barry K."/>
            <person name="Lee J."/>
            <person name="Mihaltcheva S."/>
            <person name="LaButti K."/>
            <person name="Lipzen A."/>
            <person name="Waldron R."/>
            <person name="Moloney N.M."/>
            <person name="Sperisen C."/>
            <person name="Kredics L."/>
            <person name="Vagvoelgyi C."/>
            <person name="Patrignani A."/>
            <person name="Fitzpatrick D."/>
            <person name="Nagy I."/>
            <person name="Doyle S."/>
            <person name="Anderson J.B."/>
            <person name="Grigoriev I.V."/>
            <person name="Gueldener U."/>
            <person name="Muensterkoetter M."/>
            <person name="Nagy L.G."/>
        </authorList>
    </citation>
    <scope>NUCLEOTIDE SEQUENCE [LARGE SCALE GENOMIC DNA]</scope>
    <source>
        <strain evidence="3">28-4</strain>
    </source>
</reference>
<dbReference type="EMBL" id="KZ293422">
    <property type="protein sequence ID" value="PBK72075.1"/>
    <property type="molecule type" value="Genomic_DNA"/>
</dbReference>
<evidence type="ECO:0000313" key="3">
    <source>
        <dbReference type="Proteomes" id="UP000218334"/>
    </source>
</evidence>
<evidence type="ECO:0008006" key="4">
    <source>
        <dbReference type="Google" id="ProtNLM"/>
    </source>
</evidence>